<evidence type="ECO:0000313" key="1">
    <source>
        <dbReference type="EMBL" id="CAG9766454.1"/>
    </source>
</evidence>
<dbReference type="AlphaFoldDB" id="A0A9N9MK79"/>
<name>A0A9N9MK79_9CUCU</name>
<dbReference type="OrthoDB" id="10492057at2759"/>
<protein>
    <submittedName>
        <fullName evidence="1">Uncharacterized protein</fullName>
    </submittedName>
</protein>
<evidence type="ECO:0000313" key="2">
    <source>
        <dbReference type="Proteomes" id="UP001152799"/>
    </source>
</evidence>
<proteinExistence type="predicted"/>
<sequence length="103" mass="11082">MFDAPVRLFPFCSLLVGDFSKIMKTLVAFLALVAIAYAYPGGLGGGYEEHGKATAIIHGEPVITRVFKNPGLGHFDNYAPKIEGPLKPRGIGPHVDSGRKGWD</sequence>
<dbReference type="EMBL" id="OU892279">
    <property type="protein sequence ID" value="CAG9766454.1"/>
    <property type="molecule type" value="Genomic_DNA"/>
</dbReference>
<organism evidence="1 2">
    <name type="scientific">Ceutorhynchus assimilis</name>
    <name type="common">cabbage seed weevil</name>
    <dbReference type="NCBI Taxonomy" id="467358"/>
    <lineage>
        <taxon>Eukaryota</taxon>
        <taxon>Metazoa</taxon>
        <taxon>Ecdysozoa</taxon>
        <taxon>Arthropoda</taxon>
        <taxon>Hexapoda</taxon>
        <taxon>Insecta</taxon>
        <taxon>Pterygota</taxon>
        <taxon>Neoptera</taxon>
        <taxon>Endopterygota</taxon>
        <taxon>Coleoptera</taxon>
        <taxon>Polyphaga</taxon>
        <taxon>Cucujiformia</taxon>
        <taxon>Curculionidae</taxon>
        <taxon>Ceutorhynchinae</taxon>
        <taxon>Ceutorhynchus</taxon>
    </lineage>
</organism>
<accession>A0A9N9MK79</accession>
<gene>
    <name evidence="1" type="ORF">CEUTPL_LOCUS7038</name>
</gene>
<keyword evidence="2" id="KW-1185">Reference proteome</keyword>
<dbReference type="Proteomes" id="UP001152799">
    <property type="component" value="Chromosome 3"/>
</dbReference>
<reference evidence="1" key="1">
    <citation type="submission" date="2022-01" db="EMBL/GenBank/DDBJ databases">
        <authorList>
            <person name="King R."/>
        </authorList>
    </citation>
    <scope>NUCLEOTIDE SEQUENCE</scope>
</reference>